<protein>
    <submittedName>
        <fullName evidence="2">Uncharacterized protein</fullName>
    </submittedName>
</protein>
<keyword evidence="3" id="KW-1185">Reference proteome</keyword>
<dbReference type="Proteomes" id="UP001320148">
    <property type="component" value="Chromosome"/>
</dbReference>
<sequence length="65" mass="7105">MLPRPTSIPRKNNQPKRRNRATLQPKVSRLLRVIKGAWSFGFVLAAFAMIPSGFGSTGPEKTGPA</sequence>
<dbReference type="EMBL" id="AP024488">
    <property type="protein sequence ID" value="BCS98235.1"/>
    <property type="molecule type" value="Genomic_DNA"/>
</dbReference>
<feature type="region of interest" description="Disordered" evidence="1">
    <location>
        <begin position="1"/>
        <end position="22"/>
    </location>
</feature>
<proteinExistence type="predicted"/>
<evidence type="ECO:0000256" key="1">
    <source>
        <dbReference type="SAM" id="MobiDB-lite"/>
    </source>
</evidence>
<evidence type="ECO:0000313" key="2">
    <source>
        <dbReference type="EMBL" id="BCS98235.1"/>
    </source>
</evidence>
<name>A0ABM7PL03_9BACT</name>
<accession>A0ABM7PL03</accession>
<gene>
    <name evidence="2" type="ORF">DSLASN_38670</name>
</gene>
<organism evidence="2 3">
    <name type="scientific">Desulfoluna limicola</name>
    <dbReference type="NCBI Taxonomy" id="2810562"/>
    <lineage>
        <taxon>Bacteria</taxon>
        <taxon>Pseudomonadati</taxon>
        <taxon>Thermodesulfobacteriota</taxon>
        <taxon>Desulfobacteria</taxon>
        <taxon>Desulfobacterales</taxon>
        <taxon>Desulfolunaceae</taxon>
        <taxon>Desulfoluna</taxon>
    </lineage>
</organism>
<reference evidence="2 3" key="1">
    <citation type="submission" date="2021-02" db="EMBL/GenBank/DDBJ databases">
        <title>Complete genome of Desulfoluna sp. strain ASN36.</title>
        <authorList>
            <person name="Takahashi A."/>
            <person name="Kojima H."/>
            <person name="Fukui M."/>
        </authorList>
    </citation>
    <scope>NUCLEOTIDE SEQUENCE [LARGE SCALE GENOMIC DNA]</scope>
    <source>
        <strain evidence="2 3">ASN36</strain>
    </source>
</reference>
<evidence type="ECO:0000313" key="3">
    <source>
        <dbReference type="Proteomes" id="UP001320148"/>
    </source>
</evidence>